<dbReference type="Proteomes" id="UP000789342">
    <property type="component" value="Unassembled WGS sequence"/>
</dbReference>
<keyword evidence="2" id="KW-1185">Reference proteome</keyword>
<dbReference type="AlphaFoldDB" id="A0A9N9GDP0"/>
<organism evidence="1 2">
    <name type="scientific">Acaulospora morrowiae</name>
    <dbReference type="NCBI Taxonomy" id="94023"/>
    <lineage>
        <taxon>Eukaryota</taxon>
        <taxon>Fungi</taxon>
        <taxon>Fungi incertae sedis</taxon>
        <taxon>Mucoromycota</taxon>
        <taxon>Glomeromycotina</taxon>
        <taxon>Glomeromycetes</taxon>
        <taxon>Diversisporales</taxon>
        <taxon>Acaulosporaceae</taxon>
        <taxon>Acaulospora</taxon>
    </lineage>
</organism>
<proteinExistence type="predicted"/>
<evidence type="ECO:0000313" key="1">
    <source>
        <dbReference type="EMBL" id="CAG8594822.1"/>
    </source>
</evidence>
<gene>
    <name evidence="1" type="ORF">AMORRO_LOCUS7512</name>
</gene>
<protein>
    <submittedName>
        <fullName evidence="1">15502_t:CDS:1</fullName>
    </submittedName>
</protein>
<dbReference type="EMBL" id="CAJVPV010005705">
    <property type="protein sequence ID" value="CAG8594822.1"/>
    <property type="molecule type" value="Genomic_DNA"/>
</dbReference>
<accession>A0A9N9GDP0</accession>
<reference evidence="1" key="1">
    <citation type="submission" date="2021-06" db="EMBL/GenBank/DDBJ databases">
        <authorList>
            <person name="Kallberg Y."/>
            <person name="Tangrot J."/>
            <person name="Rosling A."/>
        </authorList>
    </citation>
    <scope>NUCLEOTIDE SEQUENCE</scope>
    <source>
        <strain evidence="1">CL551</strain>
    </source>
</reference>
<sequence length="161" mass="18833">MEYYELRKLYLQKKHNPFVPKHPFRLLIAGTSESGKTSMVVNLLVGSKYPKIYPWMSGEKHGHRIPKGGSKNFADYDFIMQRENERPRGKGIRGIKHKYNTSMKCIYQIWRSEEANRIAWNQIDISNAKSSPEVPIETTPFVRVLRETCYFLSTCLTTEEK</sequence>
<evidence type="ECO:0000313" key="2">
    <source>
        <dbReference type="Proteomes" id="UP000789342"/>
    </source>
</evidence>
<name>A0A9N9GDP0_9GLOM</name>
<dbReference type="OrthoDB" id="2413732at2759"/>
<comment type="caution">
    <text evidence="1">The sequence shown here is derived from an EMBL/GenBank/DDBJ whole genome shotgun (WGS) entry which is preliminary data.</text>
</comment>